<proteinExistence type="predicted"/>
<keyword evidence="9" id="KW-1185">Reference proteome</keyword>
<feature type="transmembrane region" description="Helical" evidence="6">
    <location>
        <begin position="44"/>
        <end position="65"/>
    </location>
</feature>
<feature type="transmembrane region" description="Helical" evidence="6">
    <location>
        <begin position="257"/>
        <end position="276"/>
    </location>
</feature>
<dbReference type="AlphaFoldDB" id="A0A7W3J3T1"/>
<evidence type="ECO:0000256" key="1">
    <source>
        <dbReference type="ARBA" id="ARBA00004651"/>
    </source>
</evidence>
<evidence type="ECO:0000313" key="9">
    <source>
        <dbReference type="Proteomes" id="UP000580910"/>
    </source>
</evidence>
<dbReference type="RefSeq" id="WP_182541744.1">
    <property type="nucleotide sequence ID" value="NZ_JACGXA010000003.1"/>
</dbReference>
<evidence type="ECO:0000313" key="8">
    <source>
        <dbReference type="EMBL" id="MBA8805717.1"/>
    </source>
</evidence>
<evidence type="ECO:0000259" key="7">
    <source>
        <dbReference type="Pfam" id="PF02687"/>
    </source>
</evidence>
<gene>
    <name evidence="8" type="ORF">FB382_004062</name>
</gene>
<protein>
    <recommendedName>
        <fullName evidence="7">ABC3 transporter permease C-terminal domain-containing protein</fullName>
    </recommendedName>
</protein>
<feature type="transmembrane region" description="Helical" evidence="6">
    <location>
        <begin position="85"/>
        <end position="108"/>
    </location>
</feature>
<dbReference type="Proteomes" id="UP000580910">
    <property type="component" value="Unassembled WGS sequence"/>
</dbReference>
<evidence type="ECO:0000256" key="2">
    <source>
        <dbReference type="ARBA" id="ARBA00022475"/>
    </source>
</evidence>
<organism evidence="8 9">
    <name type="scientific">Nocardioides ginsengisegetis</name>
    <dbReference type="NCBI Taxonomy" id="661491"/>
    <lineage>
        <taxon>Bacteria</taxon>
        <taxon>Bacillati</taxon>
        <taxon>Actinomycetota</taxon>
        <taxon>Actinomycetes</taxon>
        <taxon>Propionibacteriales</taxon>
        <taxon>Nocardioidaceae</taxon>
        <taxon>Nocardioides</taxon>
    </lineage>
</organism>
<dbReference type="InterPro" id="IPR003838">
    <property type="entry name" value="ABC3_permease_C"/>
</dbReference>
<evidence type="ECO:0000256" key="6">
    <source>
        <dbReference type="SAM" id="Phobius"/>
    </source>
</evidence>
<feature type="transmembrane region" description="Helical" evidence="6">
    <location>
        <begin position="128"/>
        <end position="151"/>
    </location>
</feature>
<keyword evidence="4 6" id="KW-1133">Transmembrane helix</keyword>
<name>A0A7W3J3T1_9ACTN</name>
<sequence>MIRTFRGAWSRRGTLLPLLLLTMVVVTGAVTTIGFAQHANTSAALAVPLFVLGAFAVPATGRELAAARRGEIAIARLRGLQGGELATLLAVEPLLVLLAGGAAGLVLGSAGSWLATAVWTGGPGGLPGLTAVLAGLGIVAVGLVATMLGMLSALREPLNLQVSIASRPHPAGTGAIFADVLIVVGAVVAVYRSGVADPGHPDVLVLAGPALVGLAIGQLVVWLVRISARLAVGRTANGGLTGFLGVRRLARVADAATPIRVLVAAAVVAALALTGATEVNGWTDDTARLRSGAPLRVDVDEDAVGALALTRDLDPDGRYLMAAVLVPGEGSAAARRAFLDTGRYAAVLGDFYADTPAAAIADQVDGLGGADSSVASGDTVTATVRGVSARTSGVMRPRVVVAYLDEHGTDQRAEIGVELPLTGAAQTGSAALTGCDGGCVITSVTLARTRGDRTLPWVLTALDFGGTDAMATTWKPAFPGRFGQPGGPVVVDEGLLAPASNRPLVAEPLSSGPKMPVLATPSVTFDGRPQLDSTGGDERPAQVLATVPALPLVEADGLLADLPRAAAGAPPTVPAAQVMVLARADTPAALLAQLTDAAGHDPRTLTQVDAAVSDETGATQARVYSLMAVFCLVAALLVLAAAVGRQRSAWAREVAALRVVGVDLATLRGSGRLEIAWLAIASVLATVGGALLAVRLLLAHLSLVDVPTHSVPLVTGVAAWPLVVAAVVVAGVVLVVNGRGRALHPDRTRPAILREEGAA</sequence>
<comment type="caution">
    <text evidence="8">The sequence shown here is derived from an EMBL/GenBank/DDBJ whole genome shotgun (WGS) entry which is preliminary data.</text>
</comment>
<reference evidence="8 9" key="1">
    <citation type="submission" date="2020-07" db="EMBL/GenBank/DDBJ databases">
        <title>Sequencing the genomes of 1000 actinobacteria strains.</title>
        <authorList>
            <person name="Klenk H.-P."/>
        </authorList>
    </citation>
    <scope>NUCLEOTIDE SEQUENCE [LARGE SCALE GENOMIC DNA]</scope>
    <source>
        <strain evidence="8 9">DSM 21349</strain>
    </source>
</reference>
<feature type="domain" description="ABC3 transporter permease C-terminal" evidence="7">
    <location>
        <begin position="49"/>
        <end position="159"/>
    </location>
</feature>
<evidence type="ECO:0000256" key="5">
    <source>
        <dbReference type="ARBA" id="ARBA00023136"/>
    </source>
</evidence>
<accession>A0A7W3J3T1</accession>
<dbReference type="GO" id="GO:0005886">
    <property type="term" value="C:plasma membrane"/>
    <property type="evidence" value="ECO:0007669"/>
    <property type="project" value="UniProtKB-SubCell"/>
</dbReference>
<comment type="subcellular location">
    <subcellularLocation>
        <location evidence="1">Cell membrane</location>
        <topology evidence="1">Multi-pass membrane protein</topology>
    </subcellularLocation>
</comment>
<feature type="transmembrane region" description="Helical" evidence="6">
    <location>
        <begin position="675"/>
        <end position="698"/>
    </location>
</feature>
<dbReference type="EMBL" id="JACGXA010000003">
    <property type="protein sequence ID" value="MBA8805717.1"/>
    <property type="molecule type" value="Genomic_DNA"/>
</dbReference>
<keyword evidence="3 6" id="KW-0812">Transmembrane</keyword>
<evidence type="ECO:0000256" key="4">
    <source>
        <dbReference type="ARBA" id="ARBA00022989"/>
    </source>
</evidence>
<feature type="transmembrane region" description="Helical" evidence="6">
    <location>
        <begin position="718"/>
        <end position="737"/>
    </location>
</feature>
<keyword evidence="5 6" id="KW-0472">Membrane</keyword>
<feature type="transmembrane region" description="Helical" evidence="6">
    <location>
        <begin position="623"/>
        <end position="643"/>
    </location>
</feature>
<feature type="transmembrane region" description="Helical" evidence="6">
    <location>
        <begin position="203"/>
        <end position="224"/>
    </location>
</feature>
<feature type="transmembrane region" description="Helical" evidence="6">
    <location>
        <begin position="171"/>
        <end position="191"/>
    </location>
</feature>
<evidence type="ECO:0000256" key="3">
    <source>
        <dbReference type="ARBA" id="ARBA00022692"/>
    </source>
</evidence>
<dbReference type="Pfam" id="PF02687">
    <property type="entry name" value="FtsX"/>
    <property type="match status" value="1"/>
</dbReference>
<keyword evidence="2" id="KW-1003">Cell membrane</keyword>